<dbReference type="SUPFAM" id="SSF103473">
    <property type="entry name" value="MFS general substrate transporter"/>
    <property type="match status" value="1"/>
</dbReference>
<protein>
    <submittedName>
        <fullName evidence="10">Eukaryotic translation initiation factor 4 gamma</fullName>
    </submittedName>
</protein>
<feature type="compositionally biased region" description="Basic and acidic residues" evidence="7">
    <location>
        <begin position="9"/>
        <end position="21"/>
    </location>
</feature>
<feature type="domain" description="Major facilitator superfamily (MFS) profile" evidence="9">
    <location>
        <begin position="446"/>
        <end position="867"/>
    </location>
</feature>
<evidence type="ECO:0000256" key="3">
    <source>
        <dbReference type="ARBA" id="ARBA00022692"/>
    </source>
</evidence>
<evidence type="ECO:0000256" key="7">
    <source>
        <dbReference type="SAM" id="MobiDB-lite"/>
    </source>
</evidence>
<feature type="region of interest" description="Disordered" evidence="7">
    <location>
        <begin position="337"/>
        <end position="442"/>
    </location>
</feature>
<evidence type="ECO:0000256" key="5">
    <source>
        <dbReference type="ARBA" id="ARBA00023136"/>
    </source>
</evidence>
<feature type="transmembrane region" description="Helical" evidence="8">
    <location>
        <begin position="675"/>
        <end position="694"/>
    </location>
</feature>
<evidence type="ECO:0000256" key="8">
    <source>
        <dbReference type="SAM" id="Phobius"/>
    </source>
</evidence>
<dbReference type="PROSITE" id="PS50850">
    <property type="entry name" value="MFS"/>
    <property type="match status" value="1"/>
</dbReference>
<feature type="compositionally biased region" description="Low complexity" evidence="7">
    <location>
        <begin position="337"/>
        <end position="348"/>
    </location>
</feature>
<reference evidence="10" key="1">
    <citation type="submission" date="2020-06" db="EMBL/GenBank/DDBJ databases">
        <authorList>
            <consortium name="Plant Systems Biology data submission"/>
        </authorList>
    </citation>
    <scope>NUCLEOTIDE SEQUENCE</scope>
    <source>
        <strain evidence="10">D6</strain>
    </source>
</reference>
<feature type="compositionally biased region" description="Basic residues" evidence="7">
    <location>
        <begin position="422"/>
        <end position="431"/>
    </location>
</feature>
<sequence length="1056" mass="115312">MPPAVVSAAERRKLGENEDMHCRGGRAQAESLLGQALQLPSLGSQNYQSNHGEDEDNEGVFSYESLTPTFATRKRSSDGNRTPIKTNFSHRPHHTANNNNNHQHTNHNGRPLNHRNLHNSMSSASTRLVDNRGMIHNSSGNVSGASSSQDPLCMSNRSLQSEDFPPVIPQSVDTVPTSNVANHATYQQYKRAAGGGVSQILNGATTKLLSNSPLTDKQQRMSVSPPSNLIMQHQTENNNNNNIQAGRRTVFGSRVQRKYPAYGRPVFNPPPPPDPAPFYNILYTGEQQVTFQKAEQQPPDWEILPSSPRPVRNSFVKQQQELSAQIPLSMVVTTTTTTSTTTTESSDSSRYHHAQGTTCSTTIPIPISNNRESSDITMSPPPSPSRTTRQSAPKTPTDLVSPLKSPPVLYHTNTAMTTQRKPSSRKRKSSRKAADNASTSARSISIHETVHAQSLLLGLCFMAIWSPNNVMAPNLTQVAKFYHMNENERDLYLGSFLALATGVCSFPLSAFIGILTDLYPRKILFVATAMGGAMASAATGLSPTYPYLLLARFFSGGFMSASVSVAFSLMGDLFATEERNAASSGLTAMMGLGIILGQVYAGTIANEKGWQHAFYVSSVATVVLGLCVALLVQEPVRGGKEKVLQDMLKQGKRYDRKLTWEGFWNAMRNNRSNRIIIIQGFFTNIPWGIIFVFLNDYLSQERGFSVTDATFIVLVFGIGCAAGGIVGGAMGAAVQAFRRSFLPLFMAGTTILGIFPYLALLNGHTTNAHGYWAMTYSFMAGCIANLPSVNVRPCLINVNPPETRGASLTAANLIINFARGVGPSFITLLGSTFDLSRQASFNITLTAFWLVSALQLCLLAQYLPQDQDKMEADLAHYAASAMATTPAAPNTPGDRSYGSASMDDYSLDHPESGRSLDEVSLVSIEDRITSFDGTAARESISFLKKGVKELNISGHFCVSPYRQRQRWYDEEEEDDSGDDEEENQREEALKHLTSRSAGDDALSPVDLLKRRDLWKQQQLLLYGSAAGDQTEGPQEVDGTSSLDEQLPANESTRLLV</sequence>
<keyword evidence="10" id="KW-0648">Protein biosynthesis</keyword>
<feature type="transmembrane region" description="Helical" evidence="8">
    <location>
        <begin position="613"/>
        <end position="632"/>
    </location>
</feature>
<feature type="compositionally biased region" description="Acidic residues" evidence="7">
    <location>
        <begin position="969"/>
        <end position="984"/>
    </location>
</feature>
<keyword evidence="3 8" id="KW-0812">Transmembrane</keyword>
<evidence type="ECO:0000256" key="4">
    <source>
        <dbReference type="ARBA" id="ARBA00022989"/>
    </source>
</evidence>
<keyword evidence="11" id="KW-1185">Reference proteome</keyword>
<dbReference type="GO" id="GO:0022857">
    <property type="term" value="F:transmembrane transporter activity"/>
    <property type="evidence" value="ECO:0007669"/>
    <property type="project" value="InterPro"/>
</dbReference>
<feature type="region of interest" description="Disordered" evidence="7">
    <location>
        <begin position="883"/>
        <end position="911"/>
    </location>
</feature>
<proteinExistence type="inferred from homology"/>
<dbReference type="PANTHER" id="PTHR23505:SF79">
    <property type="entry name" value="PROTEIN SPINSTER"/>
    <property type="match status" value="1"/>
</dbReference>
<keyword evidence="2" id="KW-0813">Transport</keyword>
<evidence type="ECO:0000313" key="11">
    <source>
        <dbReference type="Proteomes" id="UP001153069"/>
    </source>
</evidence>
<dbReference type="PANTHER" id="PTHR23505">
    <property type="entry name" value="SPINSTER"/>
    <property type="match status" value="1"/>
</dbReference>
<comment type="subcellular location">
    <subcellularLocation>
        <location evidence="1">Membrane</location>
        <topology evidence="1">Multi-pass membrane protein</topology>
    </subcellularLocation>
</comment>
<feature type="transmembrane region" description="Helical" evidence="8">
    <location>
        <begin position="523"/>
        <end position="541"/>
    </location>
</feature>
<evidence type="ECO:0000313" key="10">
    <source>
        <dbReference type="EMBL" id="CAB9511802.1"/>
    </source>
</evidence>
<gene>
    <name evidence="10" type="ORF">SEMRO_504_G155910.1</name>
</gene>
<dbReference type="InterPro" id="IPR011701">
    <property type="entry name" value="MFS"/>
</dbReference>
<feature type="region of interest" description="Disordered" evidence="7">
    <location>
        <begin position="1"/>
        <end position="21"/>
    </location>
</feature>
<feature type="transmembrane region" description="Helical" evidence="8">
    <location>
        <begin position="491"/>
        <end position="516"/>
    </location>
</feature>
<dbReference type="InterPro" id="IPR036259">
    <property type="entry name" value="MFS_trans_sf"/>
</dbReference>
<feature type="compositionally biased region" description="Low complexity" evidence="7">
    <location>
        <begin position="883"/>
        <end position="892"/>
    </location>
</feature>
<feature type="region of interest" description="Disordered" evidence="7">
    <location>
        <begin position="71"/>
        <end position="111"/>
    </location>
</feature>
<feature type="compositionally biased region" description="Low complexity" evidence="7">
    <location>
        <begin position="357"/>
        <end position="368"/>
    </location>
</feature>
<feature type="region of interest" description="Disordered" evidence="7">
    <location>
        <begin position="968"/>
        <end position="1001"/>
    </location>
</feature>
<dbReference type="GO" id="GO:0016020">
    <property type="term" value="C:membrane"/>
    <property type="evidence" value="ECO:0007669"/>
    <property type="project" value="UniProtKB-SubCell"/>
</dbReference>
<evidence type="ECO:0000256" key="2">
    <source>
        <dbReference type="ARBA" id="ARBA00022448"/>
    </source>
</evidence>
<keyword evidence="10" id="KW-0396">Initiation factor</keyword>
<feature type="transmembrane region" description="Helical" evidence="8">
    <location>
        <begin position="741"/>
        <end position="759"/>
    </location>
</feature>
<dbReference type="GO" id="GO:0003743">
    <property type="term" value="F:translation initiation factor activity"/>
    <property type="evidence" value="ECO:0007669"/>
    <property type="project" value="UniProtKB-KW"/>
</dbReference>
<comment type="caution">
    <text evidence="10">The sequence shown here is derived from an EMBL/GenBank/DDBJ whole genome shotgun (WGS) entry which is preliminary data.</text>
</comment>
<dbReference type="AlphaFoldDB" id="A0A9N8DZL1"/>
<comment type="similarity">
    <text evidence="6">Belongs to the major facilitator superfamily. Spinster (TC 2.A.1.49) family.</text>
</comment>
<dbReference type="InterPro" id="IPR020846">
    <property type="entry name" value="MFS_dom"/>
</dbReference>
<dbReference type="InterPro" id="IPR044770">
    <property type="entry name" value="MFS_spinster-like"/>
</dbReference>
<feature type="compositionally biased region" description="Polar residues" evidence="7">
    <location>
        <begin position="1037"/>
        <end position="1056"/>
    </location>
</feature>
<evidence type="ECO:0000259" key="9">
    <source>
        <dbReference type="PROSITE" id="PS50850"/>
    </source>
</evidence>
<keyword evidence="5 8" id="KW-0472">Membrane</keyword>
<evidence type="ECO:0000256" key="1">
    <source>
        <dbReference type="ARBA" id="ARBA00004141"/>
    </source>
</evidence>
<feature type="transmembrane region" description="Helical" evidence="8">
    <location>
        <begin position="771"/>
        <end position="789"/>
    </location>
</feature>
<keyword evidence="4 8" id="KW-1133">Transmembrane helix</keyword>
<name>A0A9N8DZL1_9STRA</name>
<dbReference type="Gene3D" id="1.20.1250.20">
    <property type="entry name" value="MFS general substrate transporter like domains"/>
    <property type="match status" value="1"/>
</dbReference>
<evidence type="ECO:0000256" key="6">
    <source>
        <dbReference type="ARBA" id="ARBA00024338"/>
    </source>
</evidence>
<dbReference type="EMBL" id="CAICTM010000503">
    <property type="protein sequence ID" value="CAB9511802.1"/>
    <property type="molecule type" value="Genomic_DNA"/>
</dbReference>
<accession>A0A9N8DZL1</accession>
<feature type="transmembrane region" description="Helical" evidence="8">
    <location>
        <begin position="581"/>
        <end position="601"/>
    </location>
</feature>
<dbReference type="Proteomes" id="UP001153069">
    <property type="component" value="Unassembled WGS sequence"/>
</dbReference>
<feature type="transmembrane region" description="Helical" evidence="8">
    <location>
        <begin position="709"/>
        <end position="734"/>
    </location>
</feature>
<dbReference type="Pfam" id="PF07690">
    <property type="entry name" value="MFS_1"/>
    <property type="match status" value="1"/>
</dbReference>
<organism evidence="10 11">
    <name type="scientific">Seminavis robusta</name>
    <dbReference type="NCBI Taxonomy" id="568900"/>
    <lineage>
        <taxon>Eukaryota</taxon>
        <taxon>Sar</taxon>
        <taxon>Stramenopiles</taxon>
        <taxon>Ochrophyta</taxon>
        <taxon>Bacillariophyta</taxon>
        <taxon>Bacillariophyceae</taxon>
        <taxon>Bacillariophycidae</taxon>
        <taxon>Naviculales</taxon>
        <taxon>Naviculaceae</taxon>
        <taxon>Seminavis</taxon>
    </lineage>
</organism>
<feature type="region of interest" description="Disordered" evidence="7">
    <location>
        <begin position="1024"/>
        <end position="1056"/>
    </location>
</feature>
<feature type="transmembrane region" description="Helical" evidence="8">
    <location>
        <begin position="547"/>
        <end position="569"/>
    </location>
</feature>
<dbReference type="OrthoDB" id="440755at2759"/>
<feature type="transmembrane region" description="Helical" evidence="8">
    <location>
        <begin position="839"/>
        <end position="860"/>
    </location>
</feature>